<proteinExistence type="predicted"/>
<name>A0A0A9G0I7_ARUDO</name>
<accession>A0A0A9G0I7</accession>
<evidence type="ECO:0000313" key="2">
    <source>
        <dbReference type="EMBL" id="JAE17004.1"/>
    </source>
</evidence>
<evidence type="ECO:0000256" key="1">
    <source>
        <dbReference type="SAM" id="MobiDB-lite"/>
    </source>
</evidence>
<sequence>MPSAVSVFEQKIKPKSTVKKLKRQSEIANTKMVTQKKAKLTKDPVGYVKPGYLKDGPAHNLDGSRPRQLSK</sequence>
<reference evidence="2" key="1">
    <citation type="submission" date="2014-09" db="EMBL/GenBank/DDBJ databases">
        <authorList>
            <person name="Magalhaes I.L.F."/>
            <person name="Oliveira U."/>
            <person name="Santos F.R."/>
            <person name="Vidigal T.H.D.A."/>
            <person name="Brescovit A.D."/>
            <person name="Santos A.J."/>
        </authorList>
    </citation>
    <scope>NUCLEOTIDE SEQUENCE</scope>
    <source>
        <tissue evidence="2">Shoot tissue taken approximately 20 cm above the soil surface</tissue>
    </source>
</reference>
<feature type="region of interest" description="Disordered" evidence="1">
    <location>
        <begin position="33"/>
        <end position="71"/>
    </location>
</feature>
<dbReference type="EMBL" id="GBRH01180892">
    <property type="protein sequence ID" value="JAE17004.1"/>
    <property type="molecule type" value="Transcribed_RNA"/>
</dbReference>
<reference evidence="2" key="2">
    <citation type="journal article" date="2015" name="Data Brief">
        <title>Shoot transcriptome of the giant reed, Arundo donax.</title>
        <authorList>
            <person name="Barrero R.A."/>
            <person name="Guerrero F.D."/>
            <person name="Moolhuijzen P."/>
            <person name="Goolsby J.A."/>
            <person name="Tidwell J."/>
            <person name="Bellgard S.E."/>
            <person name="Bellgard M.I."/>
        </authorList>
    </citation>
    <scope>NUCLEOTIDE SEQUENCE</scope>
    <source>
        <tissue evidence="2">Shoot tissue taken approximately 20 cm above the soil surface</tissue>
    </source>
</reference>
<dbReference type="AlphaFoldDB" id="A0A0A9G0I7"/>
<protein>
    <submittedName>
        <fullName evidence="2">Uncharacterized protein</fullName>
    </submittedName>
</protein>
<organism evidence="2">
    <name type="scientific">Arundo donax</name>
    <name type="common">Giant reed</name>
    <name type="synonym">Donax arundinaceus</name>
    <dbReference type="NCBI Taxonomy" id="35708"/>
    <lineage>
        <taxon>Eukaryota</taxon>
        <taxon>Viridiplantae</taxon>
        <taxon>Streptophyta</taxon>
        <taxon>Embryophyta</taxon>
        <taxon>Tracheophyta</taxon>
        <taxon>Spermatophyta</taxon>
        <taxon>Magnoliopsida</taxon>
        <taxon>Liliopsida</taxon>
        <taxon>Poales</taxon>
        <taxon>Poaceae</taxon>
        <taxon>PACMAD clade</taxon>
        <taxon>Arundinoideae</taxon>
        <taxon>Arundineae</taxon>
        <taxon>Arundo</taxon>
    </lineage>
</organism>